<evidence type="ECO:0000313" key="3">
    <source>
        <dbReference type="Proteomes" id="UP001604043"/>
    </source>
</evidence>
<accession>A0ABW6ZP09</accession>
<feature type="signal peptide" evidence="1">
    <location>
        <begin position="1"/>
        <end position="33"/>
    </location>
</feature>
<feature type="chain" id="PRO_5046559486" evidence="1">
    <location>
        <begin position="34"/>
        <end position="173"/>
    </location>
</feature>
<name>A0ABW6ZP09_9HYPH</name>
<proteinExistence type="predicted"/>
<sequence>MSQIPSRAALAAKFALAFTLAFPLAGLPGLARAAEAECAQIKINPNPVLDPLEIVTAKGVLAFQVEVARTNEQRTQGLMCRKTLPERGGMLFDFKVDQPVYMWMKNTLIPLDMVFIRADGSIARIAAMTPPLSTETISSGEPVRAVLEIGGGEARRQGLKAGDKIAHPMFPAK</sequence>
<dbReference type="EMBL" id="JBAFUR010000007">
    <property type="protein sequence ID" value="MFG1254758.1"/>
    <property type="molecule type" value="Genomic_DNA"/>
</dbReference>
<dbReference type="PANTHER" id="PTHR37953:SF1">
    <property type="entry name" value="UPF0127 PROTEIN MJ1496"/>
    <property type="match status" value="1"/>
</dbReference>
<comment type="caution">
    <text evidence="2">The sequence shown here is derived from an EMBL/GenBank/DDBJ whole genome shotgun (WGS) entry which is preliminary data.</text>
</comment>
<keyword evidence="1" id="KW-0732">Signal</keyword>
<keyword evidence="3" id="KW-1185">Reference proteome</keyword>
<dbReference type="Pfam" id="PF02643">
    <property type="entry name" value="DUF192"/>
    <property type="match status" value="1"/>
</dbReference>
<dbReference type="Proteomes" id="UP001604043">
    <property type="component" value="Unassembled WGS sequence"/>
</dbReference>
<evidence type="ECO:0000313" key="2">
    <source>
        <dbReference type="EMBL" id="MFG1254758.1"/>
    </source>
</evidence>
<dbReference type="InterPro" id="IPR038695">
    <property type="entry name" value="Saro_0823-like_sf"/>
</dbReference>
<dbReference type="PANTHER" id="PTHR37953">
    <property type="entry name" value="UPF0127 PROTEIN MJ1496"/>
    <property type="match status" value="1"/>
</dbReference>
<evidence type="ECO:0000256" key="1">
    <source>
        <dbReference type="SAM" id="SignalP"/>
    </source>
</evidence>
<gene>
    <name evidence="2" type="ORF">V5F30_21285</name>
</gene>
<organism evidence="2 3">
    <name type="scientific">Xanthobacter aminoxidans</name>
    <dbReference type="NCBI Taxonomy" id="186280"/>
    <lineage>
        <taxon>Bacteria</taxon>
        <taxon>Pseudomonadati</taxon>
        <taxon>Pseudomonadota</taxon>
        <taxon>Alphaproteobacteria</taxon>
        <taxon>Hyphomicrobiales</taxon>
        <taxon>Xanthobacteraceae</taxon>
        <taxon>Xanthobacter</taxon>
    </lineage>
</organism>
<protein>
    <submittedName>
        <fullName evidence="2">DUF192 domain-containing protein</fullName>
    </submittedName>
</protein>
<dbReference type="InterPro" id="IPR003795">
    <property type="entry name" value="DUF192"/>
</dbReference>
<dbReference type="Gene3D" id="2.60.120.1140">
    <property type="entry name" value="Protein of unknown function DUF192"/>
    <property type="match status" value="1"/>
</dbReference>
<reference evidence="2 3" key="1">
    <citation type="submission" date="2024-02" db="EMBL/GenBank/DDBJ databases">
        <title>Expansion and revision of Xanthobacter and proposal of Roseixanthobacter gen. nov.</title>
        <authorList>
            <person name="Soltysiak M.P.M."/>
            <person name="Jalihal A."/>
            <person name="Ory A."/>
            <person name="Chrisophersen C."/>
            <person name="Lee A.D."/>
            <person name="Boulton J."/>
            <person name="Springer M."/>
        </authorList>
    </citation>
    <scope>NUCLEOTIDE SEQUENCE [LARGE SCALE GENOMIC DNA]</scope>
    <source>
        <strain evidence="2 3">CB5</strain>
    </source>
</reference>
<dbReference type="RefSeq" id="WP_394008794.1">
    <property type="nucleotide sequence ID" value="NZ_JBAFUR010000007.1"/>
</dbReference>